<accession>A0AAV4PI65</accession>
<evidence type="ECO:0000256" key="1">
    <source>
        <dbReference type="SAM" id="MobiDB-lite"/>
    </source>
</evidence>
<reference evidence="2 3" key="1">
    <citation type="submission" date="2021-06" db="EMBL/GenBank/DDBJ databases">
        <title>Caerostris extrusa draft genome.</title>
        <authorList>
            <person name="Kono N."/>
            <person name="Arakawa K."/>
        </authorList>
    </citation>
    <scope>NUCLEOTIDE SEQUENCE [LARGE SCALE GENOMIC DNA]</scope>
</reference>
<feature type="compositionally biased region" description="Polar residues" evidence="1">
    <location>
        <begin position="1"/>
        <end position="18"/>
    </location>
</feature>
<dbReference type="AlphaFoldDB" id="A0AAV4PI65"/>
<protein>
    <submittedName>
        <fullName evidence="2">Uncharacterized protein</fullName>
    </submittedName>
</protein>
<proteinExistence type="predicted"/>
<name>A0AAV4PI65_CAEEX</name>
<comment type="caution">
    <text evidence="2">The sequence shown here is derived from an EMBL/GenBank/DDBJ whole genome shotgun (WGS) entry which is preliminary data.</text>
</comment>
<dbReference type="Proteomes" id="UP001054945">
    <property type="component" value="Unassembled WGS sequence"/>
</dbReference>
<keyword evidence="3" id="KW-1185">Reference proteome</keyword>
<gene>
    <name evidence="2" type="ORF">CEXT_659671</name>
</gene>
<organism evidence="2 3">
    <name type="scientific">Caerostris extrusa</name>
    <name type="common">Bark spider</name>
    <name type="synonym">Caerostris bankana</name>
    <dbReference type="NCBI Taxonomy" id="172846"/>
    <lineage>
        <taxon>Eukaryota</taxon>
        <taxon>Metazoa</taxon>
        <taxon>Ecdysozoa</taxon>
        <taxon>Arthropoda</taxon>
        <taxon>Chelicerata</taxon>
        <taxon>Arachnida</taxon>
        <taxon>Araneae</taxon>
        <taxon>Araneomorphae</taxon>
        <taxon>Entelegynae</taxon>
        <taxon>Araneoidea</taxon>
        <taxon>Araneidae</taxon>
        <taxon>Caerostris</taxon>
    </lineage>
</organism>
<feature type="region of interest" description="Disordered" evidence="1">
    <location>
        <begin position="1"/>
        <end position="45"/>
    </location>
</feature>
<feature type="compositionally biased region" description="Polar residues" evidence="1">
    <location>
        <begin position="27"/>
        <end position="45"/>
    </location>
</feature>
<evidence type="ECO:0000313" key="2">
    <source>
        <dbReference type="EMBL" id="GIX95690.1"/>
    </source>
</evidence>
<sequence length="70" mass="7355">MDCDISKSSLDATASGVSDATRRDLQSGDSSTNMLRGQSTSTAQHLASTTVETNILFGKCKEPFLGQQSA</sequence>
<evidence type="ECO:0000313" key="3">
    <source>
        <dbReference type="Proteomes" id="UP001054945"/>
    </source>
</evidence>
<dbReference type="EMBL" id="BPLR01004549">
    <property type="protein sequence ID" value="GIX95690.1"/>
    <property type="molecule type" value="Genomic_DNA"/>
</dbReference>